<comment type="similarity">
    <text evidence="1 5">Belongs to the FliD family.</text>
</comment>
<dbReference type="STRING" id="645991.Sgly_0587"/>
<feature type="coiled-coil region" evidence="5">
    <location>
        <begin position="445"/>
        <end position="483"/>
    </location>
</feature>
<dbReference type="GO" id="GO:0009421">
    <property type="term" value="C:bacterial-type flagellum filament cap"/>
    <property type="evidence" value="ECO:0007669"/>
    <property type="project" value="InterPro"/>
</dbReference>
<dbReference type="EMBL" id="CP002547">
    <property type="protein sequence ID" value="ADY54950.1"/>
    <property type="molecule type" value="Genomic_DNA"/>
</dbReference>
<evidence type="ECO:0000259" key="6">
    <source>
        <dbReference type="Pfam" id="PF02465"/>
    </source>
</evidence>
<evidence type="ECO:0000256" key="1">
    <source>
        <dbReference type="ARBA" id="ARBA00009764"/>
    </source>
</evidence>
<accession>F0SZE5</accession>
<gene>
    <name evidence="8" type="ordered locus">Sgly_0587</name>
</gene>
<dbReference type="Proteomes" id="UP000007488">
    <property type="component" value="Chromosome"/>
</dbReference>
<keyword evidence="3 5" id="KW-0175">Coiled coil</keyword>
<sequence>MAVSGINLSGLSGYDFSGIIEAMVNSYKIPQARMEDQKTELTTKKSAWQEINTKLSAVDTALDALKKSTTWNATTATTPANQTYFTVSGSGAGVQGLYNVNISQIAKSETDVSRELTNSSLAASMYAALGTAYSDDGTASNWDFTLTVNGTEKTVHVLKSGTTGGAEPTLQDVVNSINRSGAGVKASLIQTSSGNYRIAFNSTQTGAENAITFGDPNNFLTAIGVLNAGGEVDDYSGTGLSDPALGGKIQNAQDAAFTVNGLSVTSASNTVSTAIQGVTLTLNAAGESTVSVNADSDTALKAVKTFIEAYNGAQDLIAKNLAYDADTKTKGTLLGDSMLMSIQSTLRQKVGSALGTGAYKFLSEIGIGTSSADYGKSASLVLDETKFTNALTADPEGVANLFGAAYGSEWGTGGGLAAEIGDYLDPLTKYGGVIFDKTTGYSDQIKSISDRIAEFEKRAETYEENLTKKYAALEATLSGLNSQLSWLTAQTSALYSSSD</sequence>
<proteinExistence type="inferred from homology"/>
<evidence type="ECO:0000256" key="4">
    <source>
        <dbReference type="ARBA" id="ARBA00023143"/>
    </source>
</evidence>
<evidence type="ECO:0000313" key="8">
    <source>
        <dbReference type="EMBL" id="ADY54950.1"/>
    </source>
</evidence>
<keyword evidence="8" id="KW-0282">Flagellum</keyword>
<dbReference type="eggNOG" id="COG1345">
    <property type="taxonomic scope" value="Bacteria"/>
</dbReference>
<dbReference type="PANTHER" id="PTHR30288">
    <property type="entry name" value="FLAGELLAR CAP/ASSEMBLY PROTEIN FLID"/>
    <property type="match status" value="1"/>
</dbReference>
<dbReference type="HOGENOM" id="CLU_015182_4_0_9"/>
<dbReference type="InterPro" id="IPR003481">
    <property type="entry name" value="FliD_N"/>
</dbReference>
<evidence type="ECO:0000256" key="5">
    <source>
        <dbReference type="RuleBase" id="RU362066"/>
    </source>
</evidence>
<name>F0SZE5_SYNGF</name>
<reference evidence="9" key="2">
    <citation type="submission" date="2011-02" db="EMBL/GenBank/DDBJ databases">
        <title>The complete genome of Syntrophobotulus glycolicus DSM 8271.</title>
        <authorList>
            <person name="Lucas S."/>
            <person name="Copeland A."/>
            <person name="Lapidus A."/>
            <person name="Bruce D."/>
            <person name="Goodwin L."/>
            <person name="Pitluck S."/>
            <person name="Kyrpides N."/>
            <person name="Mavromatis K."/>
            <person name="Pagani I."/>
            <person name="Ivanova N."/>
            <person name="Mikhailova N."/>
            <person name="Chertkov O."/>
            <person name="Held B."/>
            <person name="Detter J.C."/>
            <person name="Tapia R."/>
            <person name="Han C."/>
            <person name="Land M."/>
            <person name="Hauser L."/>
            <person name="Markowitz V."/>
            <person name="Cheng J.-F."/>
            <person name="Hugenholtz P."/>
            <person name="Woyke T."/>
            <person name="Wu D."/>
            <person name="Spring S."/>
            <person name="Schroeder M."/>
            <person name="Brambilla E."/>
            <person name="Klenk H.-P."/>
            <person name="Eisen J.A."/>
        </authorList>
    </citation>
    <scope>NUCLEOTIDE SEQUENCE [LARGE SCALE GENOMIC DNA]</scope>
    <source>
        <strain evidence="9">DSM 8271 / FlGlyR</strain>
    </source>
</reference>
<keyword evidence="9" id="KW-1185">Reference proteome</keyword>
<comment type="subunit">
    <text evidence="2 5">Homopentamer.</text>
</comment>
<dbReference type="GO" id="GO:0007155">
    <property type="term" value="P:cell adhesion"/>
    <property type="evidence" value="ECO:0007669"/>
    <property type="project" value="InterPro"/>
</dbReference>
<dbReference type="AlphaFoldDB" id="F0SZE5"/>
<dbReference type="Pfam" id="PF07195">
    <property type="entry name" value="FliD_C"/>
    <property type="match status" value="1"/>
</dbReference>
<keyword evidence="5" id="KW-0964">Secreted</keyword>
<comment type="subcellular location">
    <subcellularLocation>
        <location evidence="5">Secreted</location>
    </subcellularLocation>
    <subcellularLocation>
        <location evidence="5">Bacterial flagellum</location>
    </subcellularLocation>
</comment>
<dbReference type="GO" id="GO:0009424">
    <property type="term" value="C:bacterial-type flagellum hook"/>
    <property type="evidence" value="ECO:0007669"/>
    <property type="project" value="UniProtKB-UniRule"/>
</dbReference>
<keyword evidence="8" id="KW-0969">Cilium</keyword>
<dbReference type="InterPro" id="IPR040026">
    <property type="entry name" value="FliD"/>
</dbReference>
<keyword evidence="4 5" id="KW-0975">Bacterial flagellum</keyword>
<evidence type="ECO:0000313" key="9">
    <source>
        <dbReference type="Proteomes" id="UP000007488"/>
    </source>
</evidence>
<dbReference type="GO" id="GO:0071973">
    <property type="term" value="P:bacterial-type flagellum-dependent cell motility"/>
    <property type="evidence" value="ECO:0007669"/>
    <property type="project" value="TreeGrafter"/>
</dbReference>
<feature type="domain" description="Flagellar hook-associated protein 2 C-terminal" evidence="7">
    <location>
        <begin position="252"/>
        <end position="481"/>
    </location>
</feature>
<evidence type="ECO:0000259" key="7">
    <source>
        <dbReference type="Pfam" id="PF07195"/>
    </source>
</evidence>
<evidence type="ECO:0000256" key="3">
    <source>
        <dbReference type="ARBA" id="ARBA00023054"/>
    </source>
</evidence>
<dbReference type="OrthoDB" id="9776025at2"/>
<comment type="function">
    <text evidence="5">Required for morphogenesis and for the elongation of the flagellar filament by facilitating polymerization of the flagellin monomers at the tip of growing filament. Forms a capping structure, which prevents flagellin subunits (transported through the central channel of the flagellum) from leaking out without polymerization at the distal end.</text>
</comment>
<reference evidence="8 9" key="1">
    <citation type="journal article" date="2011" name="Stand. Genomic Sci.">
        <title>Complete genome sequence of Syntrophobotulus glycolicus type strain (FlGlyR).</title>
        <authorList>
            <person name="Han C."/>
            <person name="Mwirichia R."/>
            <person name="Chertkov O."/>
            <person name="Held B."/>
            <person name="Lapidus A."/>
            <person name="Nolan M."/>
            <person name="Lucas S."/>
            <person name="Hammon N."/>
            <person name="Deshpande S."/>
            <person name="Cheng J.F."/>
            <person name="Tapia R."/>
            <person name="Goodwin L."/>
            <person name="Pitluck S."/>
            <person name="Huntemann M."/>
            <person name="Liolios K."/>
            <person name="Ivanova N."/>
            <person name="Pagani I."/>
            <person name="Mavromatis K."/>
            <person name="Ovchinikova G."/>
            <person name="Pati A."/>
            <person name="Chen A."/>
            <person name="Palaniappan K."/>
            <person name="Land M."/>
            <person name="Hauser L."/>
            <person name="Brambilla E.M."/>
            <person name="Rohde M."/>
            <person name="Spring S."/>
            <person name="Sikorski J."/>
            <person name="Goker M."/>
            <person name="Woyke T."/>
            <person name="Bristow J."/>
            <person name="Eisen J.A."/>
            <person name="Markowitz V."/>
            <person name="Hugenholtz P."/>
            <person name="Kyrpides N.C."/>
            <person name="Klenk H.P."/>
            <person name="Detter J.C."/>
        </authorList>
    </citation>
    <scope>NUCLEOTIDE SEQUENCE [LARGE SCALE GENOMIC DNA]</scope>
    <source>
        <strain evidence="9">DSM 8271 / FlGlyR</strain>
    </source>
</reference>
<dbReference type="InterPro" id="IPR010809">
    <property type="entry name" value="FliD_C"/>
</dbReference>
<evidence type="ECO:0000256" key="2">
    <source>
        <dbReference type="ARBA" id="ARBA00011255"/>
    </source>
</evidence>
<dbReference type="PANTHER" id="PTHR30288:SF0">
    <property type="entry name" value="FLAGELLAR HOOK-ASSOCIATED PROTEIN 2"/>
    <property type="match status" value="1"/>
</dbReference>
<dbReference type="RefSeq" id="WP_013623821.1">
    <property type="nucleotide sequence ID" value="NC_015172.1"/>
</dbReference>
<protein>
    <recommendedName>
        <fullName evidence="5">Flagellar hook-associated protein 2</fullName>
        <shortName evidence="5">HAP2</shortName>
    </recommendedName>
    <alternativeName>
        <fullName evidence="5">Flagellar cap protein</fullName>
    </alternativeName>
</protein>
<feature type="domain" description="Flagellar hook-associated protein 2 N-terminal" evidence="6">
    <location>
        <begin position="12"/>
        <end position="108"/>
    </location>
</feature>
<dbReference type="Pfam" id="PF02465">
    <property type="entry name" value="FliD_N"/>
    <property type="match status" value="1"/>
</dbReference>
<dbReference type="GO" id="GO:0005576">
    <property type="term" value="C:extracellular region"/>
    <property type="evidence" value="ECO:0007669"/>
    <property type="project" value="UniProtKB-SubCell"/>
</dbReference>
<dbReference type="KEGG" id="sgy:Sgly_0587"/>
<organism evidence="8 9">
    <name type="scientific">Syntrophobotulus glycolicus (strain DSM 8271 / FlGlyR)</name>
    <dbReference type="NCBI Taxonomy" id="645991"/>
    <lineage>
        <taxon>Bacteria</taxon>
        <taxon>Bacillati</taxon>
        <taxon>Bacillota</taxon>
        <taxon>Clostridia</taxon>
        <taxon>Eubacteriales</taxon>
        <taxon>Desulfitobacteriaceae</taxon>
        <taxon>Syntrophobotulus</taxon>
    </lineage>
</organism>
<keyword evidence="8" id="KW-0966">Cell projection</keyword>